<dbReference type="EMBL" id="OJIN01000145">
    <property type="protein sequence ID" value="SPD74314.1"/>
    <property type="molecule type" value="Genomic_DNA"/>
</dbReference>
<accession>A0A445MXQ9</accession>
<evidence type="ECO:0000313" key="1">
    <source>
        <dbReference type="EMBL" id="SPD74314.1"/>
    </source>
</evidence>
<sequence length="27" mass="3229">MHISVYTLILHCGINKIRSHKNTHRQK</sequence>
<dbReference type="AlphaFoldDB" id="A0A445MXQ9"/>
<organism evidence="1">
    <name type="scientific">uncultured Desulfobacterium sp</name>
    <dbReference type="NCBI Taxonomy" id="201089"/>
    <lineage>
        <taxon>Bacteria</taxon>
        <taxon>Pseudomonadati</taxon>
        <taxon>Thermodesulfobacteriota</taxon>
        <taxon>Desulfobacteria</taxon>
        <taxon>Desulfobacterales</taxon>
        <taxon>Desulfobacteriaceae</taxon>
        <taxon>Desulfobacterium</taxon>
        <taxon>environmental samples</taxon>
    </lineage>
</organism>
<gene>
    <name evidence="1" type="ORF">PITCH_A2290003</name>
</gene>
<name>A0A445MXQ9_9BACT</name>
<reference evidence="1" key="1">
    <citation type="submission" date="2018-01" db="EMBL/GenBank/DDBJ databases">
        <authorList>
            <person name="Regsiter A."/>
            <person name="William W."/>
        </authorList>
    </citation>
    <scope>NUCLEOTIDE SEQUENCE</scope>
    <source>
        <strain evidence="1">TRIP AH-1</strain>
    </source>
</reference>
<proteinExistence type="predicted"/>
<protein>
    <submittedName>
        <fullName evidence="1">Uncharacterized protein</fullName>
    </submittedName>
</protein>